<feature type="modified residue" description="4-aspartylphosphate" evidence="5">
    <location>
        <position position="57"/>
    </location>
</feature>
<dbReference type="AlphaFoldDB" id="A0A0F0LFZ8"/>
<keyword evidence="2" id="KW-0805">Transcription regulation</keyword>
<feature type="domain" description="OmpR/PhoB-type" evidence="9">
    <location>
        <begin position="187"/>
        <end position="294"/>
    </location>
</feature>
<dbReference type="Gene3D" id="6.10.250.690">
    <property type="match status" value="1"/>
</dbReference>
<dbReference type="PATRIC" id="fig|582680.6.peg.3380"/>
<feature type="DNA-binding region" description="OmpR/PhoB-type" evidence="6">
    <location>
        <begin position="187"/>
        <end position="294"/>
    </location>
</feature>
<gene>
    <name evidence="10" type="primary">phoP</name>
    <name evidence="10" type="ORF">RS86_03296</name>
</gene>
<evidence type="ECO:0000259" key="8">
    <source>
        <dbReference type="PROSITE" id="PS50110"/>
    </source>
</evidence>
<dbReference type="GO" id="GO:0000156">
    <property type="term" value="F:phosphorelay response regulator activity"/>
    <property type="evidence" value="ECO:0007669"/>
    <property type="project" value="TreeGrafter"/>
</dbReference>
<keyword evidence="3 6" id="KW-0238">DNA-binding</keyword>
<evidence type="ECO:0000256" key="1">
    <source>
        <dbReference type="ARBA" id="ARBA00022553"/>
    </source>
</evidence>
<comment type="caution">
    <text evidence="10">The sequence shown here is derived from an EMBL/GenBank/DDBJ whole genome shotgun (WGS) entry which is preliminary data.</text>
</comment>
<dbReference type="CDD" id="cd00383">
    <property type="entry name" value="trans_reg_C"/>
    <property type="match status" value="1"/>
</dbReference>
<keyword evidence="4" id="KW-0804">Transcription</keyword>
<dbReference type="Proteomes" id="UP000033740">
    <property type="component" value="Unassembled WGS sequence"/>
</dbReference>
<accession>A0A0F0LFZ8</accession>
<dbReference type="Pfam" id="PF00072">
    <property type="entry name" value="Response_reg"/>
    <property type="match status" value="1"/>
</dbReference>
<dbReference type="PROSITE" id="PS51755">
    <property type="entry name" value="OMPR_PHOB"/>
    <property type="match status" value="1"/>
</dbReference>
<dbReference type="InterPro" id="IPR039420">
    <property type="entry name" value="WalR-like"/>
</dbReference>
<sequence length="303" mass="31865">MSEDDTKTAVIIEDDPDVRSLLDEVFRAAGFRTVLAGTGLEGVAAVAAHAPIITTLDINLPGIDGFEAARRIRAVSATFIIMLSALGEESDVVLGLTSGADEYLVKPFRPRELRARIEALLRRPRNADPVGAGPVGKGPAATSAATGTAEPPRAASTAPEPGAPIDGQPAPARNPSATAAVSATGGAGHWHAHRDISLDPVTHTVLVAQREVELTPTEFDLLATLLESKRRVRSKADLALVLRGEAFGSASYVGEPDKRAIEAHMANLRRKIGDSTAEPRYIETVRGVGYRLTAHSDGAPVRS</sequence>
<evidence type="ECO:0000256" key="3">
    <source>
        <dbReference type="ARBA" id="ARBA00023125"/>
    </source>
</evidence>
<dbReference type="GO" id="GO:0006355">
    <property type="term" value="P:regulation of DNA-templated transcription"/>
    <property type="evidence" value="ECO:0007669"/>
    <property type="project" value="InterPro"/>
</dbReference>
<dbReference type="PROSITE" id="PS50110">
    <property type="entry name" value="RESPONSE_REGULATORY"/>
    <property type="match status" value="1"/>
</dbReference>
<dbReference type="InterPro" id="IPR001867">
    <property type="entry name" value="OmpR/PhoB-type_DNA-bd"/>
</dbReference>
<dbReference type="PANTHER" id="PTHR48111:SF4">
    <property type="entry name" value="DNA-BINDING DUAL TRANSCRIPTIONAL REGULATOR OMPR"/>
    <property type="match status" value="1"/>
</dbReference>
<evidence type="ECO:0000256" key="2">
    <source>
        <dbReference type="ARBA" id="ARBA00023015"/>
    </source>
</evidence>
<dbReference type="STRING" id="582680.RS86_03296"/>
<dbReference type="CDD" id="cd17574">
    <property type="entry name" value="REC_OmpR"/>
    <property type="match status" value="1"/>
</dbReference>
<dbReference type="GO" id="GO:0000976">
    <property type="term" value="F:transcription cis-regulatory region binding"/>
    <property type="evidence" value="ECO:0007669"/>
    <property type="project" value="TreeGrafter"/>
</dbReference>
<dbReference type="Gene3D" id="3.40.50.2300">
    <property type="match status" value="1"/>
</dbReference>
<evidence type="ECO:0000313" key="11">
    <source>
        <dbReference type="Proteomes" id="UP000033740"/>
    </source>
</evidence>
<dbReference type="InterPro" id="IPR036388">
    <property type="entry name" value="WH-like_DNA-bd_sf"/>
</dbReference>
<dbReference type="GO" id="GO:0005829">
    <property type="term" value="C:cytosol"/>
    <property type="evidence" value="ECO:0007669"/>
    <property type="project" value="TreeGrafter"/>
</dbReference>
<evidence type="ECO:0000313" key="10">
    <source>
        <dbReference type="EMBL" id="KJL31180.1"/>
    </source>
</evidence>
<feature type="domain" description="Response regulatory" evidence="8">
    <location>
        <begin position="8"/>
        <end position="121"/>
    </location>
</feature>
<proteinExistence type="predicted"/>
<dbReference type="EMBL" id="JYIX01000039">
    <property type="protein sequence ID" value="KJL31180.1"/>
    <property type="molecule type" value="Genomic_DNA"/>
</dbReference>
<dbReference type="SMART" id="SM00448">
    <property type="entry name" value="REC"/>
    <property type="match status" value="1"/>
</dbReference>
<evidence type="ECO:0000256" key="5">
    <source>
        <dbReference type="PROSITE-ProRule" id="PRU00169"/>
    </source>
</evidence>
<keyword evidence="11" id="KW-1185">Reference proteome</keyword>
<dbReference type="Pfam" id="PF00486">
    <property type="entry name" value="Trans_reg_C"/>
    <property type="match status" value="1"/>
</dbReference>
<dbReference type="InterPro" id="IPR001789">
    <property type="entry name" value="Sig_transdc_resp-reg_receiver"/>
</dbReference>
<dbReference type="Gene3D" id="1.10.10.10">
    <property type="entry name" value="Winged helix-like DNA-binding domain superfamily/Winged helix DNA-binding domain"/>
    <property type="match status" value="1"/>
</dbReference>
<keyword evidence="1 5" id="KW-0597">Phosphoprotein</keyword>
<dbReference type="SUPFAM" id="SSF46894">
    <property type="entry name" value="C-terminal effector domain of the bipartite response regulators"/>
    <property type="match status" value="1"/>
</dbReference>
<dbReference type="SMART" id="SM00862">
    <property type="entry name" value="Trans_reg_C"/>
    <property type="match status" value="1"/>
</dbReference>
<feature type="region of interest" description="Disordered" evidence="7">
    <location>
        <begin position="126"/>
        <end position="191"/>
    </location>
</feature>
<dbReference type="PANTHER" id="PTHR48111">
    <property type="entry name" value="REGULATOR OF RPOS"/>
    <property type="match status" value="1"/>
</dbReference>
<organism evidence="10 11">
    <name type="scientific">Microbacterium azadirachtae</name>
    <dbReference type="NCBI Taxonomy" id="582680"/>
    <lineage>
        <taxon>Bacteria</taxon>
        <taxon>Bacillati</taxon>
        <taxon>Actinomycetota</taxon>
        <taxon>Actinomycetes</taxon>
        <taxon>Micrococcales</taxon>
        <taxon>Microbacteriaceae</taxon>
        <taxon>Microbacterium</taxon>
    </lineage>
</organism>
<evidence type="ECO:0000256" key="4">
    <source>
        <dbReference type="ARBA" id="ARBA00023163"/>
    </source>
</evidence>
<feature type="compositionally biased region" description="Low complexity" evidence="7">
    <location>
        <begin position="127"/>
        <end position="152"/>
    </location>
</feature>
<evidence type="ECO:0000256" key="7">
    <source>
        <dbReference type="SAM" id="MobiDB-lite"/>
    </source>
</evidence>
<evidence type="ECO:0000256" key="6">
    <source>
        <dbReference type="PROSITE-ProRule" id="PRU01091"/>
    </source>
</evidence>
<dbReference type="RefSeq" id="WP_045273358.1">
    <property type="nucleotide sequence ID" value="NZ_JYIX01000039.1"/>
</dbReference>
<reference evidence="10 11" key="1">
    <citation type="submission" date="2015-02" db="EMBL/GenBank/DDBJ databases">
        <title>Draft genome sequences of ten Microbacterium spp. with emphasis on heavy metal contaminated environments.</title>
        <authorList>
            <person name="Corretto E."/>
        </authorList>
    </citation>
    <scope>NUCLEOTIDE SEQUENCE [LARGE SCALE GENOMIC DNA]</scope>
    <source>
        <strain evidence="10 11">ARN176</strain>
    </source>
</reference>
<evidence type="ECO:0000259" key="9">
    <source>
        <dbReference type="PROSITE" id="PS51755"/>
    </source>
</evidence>
<dbReference type="InterPro" id="IPR016032">
    <property type="entry name" value="Sig_transdc_resp-reg_C-effctor"/>
</dbReference>
<protein>
    <submittedName>
        <fullName evidence="10">Alkaline phosphatase synthesis transcriptional regulatory protein PhoP</fullName>
    </submittedName>
</protein>
<dbReference type="SUPFAM" id="SSF52172">
    <property type="entry name" value="CheY-like"/>
    <property type="match status" value="1"/>
</dbReference>
<name>A0A0F0LFZ8_9MICO</name>
<dbReference type="GO" id="GO:0032993">
    <property type="term" value="C:protein-DNA complex"/>
    <property type="evidence" value="ECO:0007669"/>
    <property type="project" value="TreeGrafter"/>
</dbReference>
<dbReference type="InterPro" id="IPR011006">
    <property type="entry name" value="CheY-like_superfamily"/>
</dbReference>